<keyword evidence="4" id="KW-1185">Reference proteome</keyword>
<dbReference type="EMBL" id="JBFAUK010000015">
    <property type="protein sequence ID" value="MEV5508654.1"/>
    <property type="molecule type" value="Genomic_DNA"/>
</dbReference>
<organism evidence="3 4">
    <name type="scientific">Streptomyces orinoci</name>
    <name type="common">Streptoverticillium orinoci</name>
    <dbReference type="NCBI Taxonomy" id="67339"/>
    <lineage>
        <taxon>Bacteria</taxon>
        <taxon>Bacillati</taxon>
        <taxon>Actinomycetota</taxon>
        <taxon>Actinomycetes</taxon>
        <taxon>Kitasatosporales</taxon>
        <taxon>Streptomycetaceae</taxon>
        <taxon>Streptomyces</taxon>
    </lineage>
</organism>
<evidence type="ECO:0000256" key="1">
    <source>
        <dbReference type="SAM" id="MobiDB-lite"/>
    </source>
</evidence>
<comment type="caution">
    <text evidence="3">The sequence shown here is derived from an EMBL/GenBank/DDBJ whole genome shotgun (WGS) entry which is preliminary data.</text>
</comment>
<dbReference type="Proteomes" id="UP001552594">
    <property type="component" value="Unassembled WGS sequence"/>
</dbReference>
<proteinExistence type="predicted"/>
<evidence type="ECO:0000313" key="4">
    <source>
        <dbReference type="Proteomes" id="UP001552594"/>
    </source>
</evidence>
<feature type="domain" description="eCIS core" evidence="2">
    <location>
        <begin position="72"/>
        <end position="149"/>
    </location>
</feature>
<feature type="region of interest" description="Disordered" evidence="1">
    <location>
        <begin position="1"/>
        <end position="29"/>
    </location>
</feature>
<gene>
    <name evidence="3" type="ORF">AB0L16_19675</name>
</gene>
<evidence type="ECO:0000313" key="3">
    <source>
        <dbReference type="EMBL" id="MEV5508654.1"/>
    </source>
</evidence>
<protein>
    <submittedName>
        <fullName evidence="3">DUF4157 domain-containing protein</fullName>
    </submittedName>
</protein>
<sequence length="786" mass="85145">MKKTRRAGTHTGGPTTDVPEHTTVRGDIPSSPLAGLLGLQRAAGNAATAGLLRGGGGGAARVWRPLRAPGQPLDSRVRAELEPRMNADFSDVRVHTGPAADEAAASVGARAFTAGSHIVFRHGQYAPDSRQGRQVLAHELTHVLQQRAGAVAGVDRGDGIRVSEPTDRYERAAEAVARGVLTESPPLGGHCAPGAPASGGQLAVQRAGEETATGAQGGRLSVPTSARGIEWDWPGVGEQIIVKLPKRLLQQKHMTSIKESLLKEYLVSQTKSLLEGSLSVKIDSIRNKHLSKNCHIEVTLTRVGVEHVVGPEEVQHRVNYRQGRRTAEQRGTEMAVTAGIGATKNYLTGATGPAGISGNVLPSASGTYRTTNSTTREQNYERGEEVGHAKDGYKFRIFCDVSFTLTMPNQTMTPWKGPKKTELLKRNKVPIDFGLPPDLAKERLRDLGFSFEFAEYLVGSRRRLPPALRSPREAESEPGFDVLLNALLAENHVPDGLAKKLLENPSSVPEAMHEAFKARQRIPDELLSAIDKNVPVPQKLLSLCAEGRTIPPFLLKRVAAGQANNLLLDEELGEERSPAESEYARSYGQGLLNVLKTDEVPDQLIRAVLRGIKFSPTVFKALEGGAKIPRVVLDAIEEEKRVAEGFLSRLDMAYEAGLAPAALVAVAQPDAPDHVWDAMLCKEVDPRYWSAVRKHGDLPGQLVSAVVEGVAVEPAVLIAAEQGYFGSKSREQWETVLDAVDFRLELSPGVRQALRNAKEIPAAELEELRQRLRVARGEGEELSDYR</sequence>
<evidence type="ECO:0000259" key="2">
    <source>
        <dbReference type="Pfam" id="PF13699"/>
    </source>
</evidence>
<reference evidence="3 4" key="1">
    <citation type="submission" date="2024-06" db="EMBL/GenBank/DDBJ databases">
        <title>The Natural Products Discovery Center: Release of the First 8490 Sequenced Strains for Exploring Actinobacteria Biosynthetic Diversity.</title>
        <authorList>
            <person name="Kalkreuter E."/>
            <person name="Kautsar S.A."/>
            <person name="Yang D."/>
            <person name="Bader C.D."/>
            <person name="Teijaro C.N."/>
            <person name="Fluegel L."/>
            <person name="Davis C.M."/>
            <person name="Simpson J.R."/>
            <person name="Lauterbach L."/>
            <person name="Steele A.D."/>
            <person name="Gui C."/>
            <person name="Meng S."/>
            <person name="Li G."/>
            <person name="Viehrig K."/>
            <person name="Ye F."/>
            <person name="Su P."/>
            <person name="Kiefer A.F."/>
            <person name="Nichols A."/>
            <person name="Cepeda A.J."/>
            <person name="Yan W."/>
            <person name="Fan B."/>
            <person name="Jiang Y."/>
            <person name="Adhikari A."/>
            <person name="Zheng C.-J."/>
            <person name="Schuster L."/>
            <person name="Cowan T.M."/>
            <person name="Smanski M.J."/>
            <person name="Chevrette M.G."/>
            <person name="De Carvalho L.P.S."/>
            <person name="Shen B."/>
        </authorList>
    </citation>
    <scope>NUCLEOTIDE SEQUENCE [LARGE SCALE GENOMIC DNA]</scope>
    <source>
        <strain evidence="3 4">NPDC052347</strain>
    </source>
</reference>
<dbReference type="Pfam" id="PF13699">
    <property type="entry name" value="eCIS_core"/>
    <property type="match status" value="1"/>
</dbReference>
<name>A0ABV3K0P7_STRON</name>
<dbReference type="RefSeq" id="WP_241561053.1">
    <property type="nucleotide sequence ID" value="NZ_JBFAUK010000015.1"/>
</dbReference>
<dbReference type="InterPro" id="IPR025295">
    <property type="entry name" value="eCIS_core_dom"/>
</dbReference>
<accession>A0ABV3K0P7</accession>